<feature type="compositionally biased region" description="Low complexity" evidence="2">
    <location>
        <begin position="171"/>
        <end position="181"/>
    </location>
</feature>
<name>A0A5K1JXY7_9APHY</name>
<dbReference type="InterPro" id="IPR041577">
    <property type="entry name" value="RT_RNaseH_2"/>
</dbReference>
<dbReference type="Gene3D" id="3.30.70.270">
    <property type="match status" value="2"/>
</dbReference>
<evidence type="ECO:0000313" key="4">
    <source>
        <dbReference type="EMBL" id="VWO96109.1"/>
    </source>
</evidence>
<dbReference type="InterPro" id="IPR043502">
    <property type="entry name" value="DNA/RNA_pol_sf"/>
</dbReference>
<feature type="compositionally biased region" description="Polar residues" evidence="2">
    <location>
        <begin position="702"/>
        <end position="711"/>
    </location>
</feature>
<evidence type="ECO:0000256" key="2">
    <source>
        <dbReference type="SAM" id="MobiDB-lite"/>
    </source>
</evidence>
<feature type="region of interest" description="Disordered" evidence="2">
    <location>
        <begin position="668"/>
        <end position="711"/>
    </location>
</feature>
<dbReference type="FunFam" id="3.30.70.270:FF:000020">
    <property type="entry name" value="Transposon Tf2-6 polyprotein-like Protein"/>
    <property type="match status" value="1"/>
</dbReference>
<dbReference type="InterPro" id="IPR050951">
    <property type="entry name" value="Retrovirus_Pol_polyprotein"/>
</dbReference>
<dbReference type="Gene3D" id="3.10.10.10">
    <property type="entry name" value="HIV Type 1 Reverse Transcriptase, subunit A, domain 1"/>
    <property type="match status" value="1"/>
</dbReference>
<feature type="domain" description="Reverse transcriptase" evidence="3">
    <location>
        <begin position="943"/>
        <end position="1123"/>
    </location>
</feature>
<feature type="compositionally biased region" description="Basic and acidic residues" evidence="2">
    <location>
        <begin position="192"/>
        <end position="202"/>
    </location>
</feature>
<feature type="compositionally biased region" description="Basic and acidic residues" evidence="2">
    <location>
        <begin position="686"/>
        <end position="696"/>
    </location>
</feature>
<dbReference type="SUPFAM" id="SSF56672">
    <property type="entry name" value="DNA/RNA polymerases"/>
    <property type="match status" value="1"/>
</dbReference>
<dbReference type="Pfam" id="PF00078">
    <property type="entry name" value="RVT_1"/>
    <property type="match status" value="1"/>
</dbReference>
<feature type="compositionally biased region" description="Polar residues" evidence="2">
    <location>
        <begin position="289"/>
        <end position="306"/>
    </location>
</feature>
<evidence type="ECO:0000259" key="3">
    <source>
        <dbReference type="PROSITE" id="PS50878"/>
    </source>
</evidence>
<feature type="compositionally biased region" description="Pro residues" evidence="2">
    <location>
        <begin position="89"/>
        <end position="108"/>
    </location>
</feature>
<feature type="region of interest" description="Disordered" evidence="2">
    <location>
        <begin position="151"/>
        <end position="228"/>
    </location>
</feature>
<dbReference type="PANTHER" id="PTHR37984">
    <property type="entry name" value="PROTEIN CBG26694"/>
    <property type="match status" value="1"/>
</dbReference>
<feature type="region of interest" description="Disordered" evidence="2">
    <location>
        <begin position="286"/>
        <end position="316"/>
    </location>
</feature>
<keyword evidence="1" id="KW-0511">Multifunctional enzyme</keyword>
<sequence>MLVFELVLCPTTSTGGYLRFSHLAVSSARNYPTPFLTRPRHLTGSRVTILSTSLSSSSLFFSTHPRWDSTTGTPLPSTAHVIRSRGHTVPPPEPPSGYPWSHSPPQPPELQTEATPPSGNHLVSPAFEYAYLCLFLNRVSQPFEGRHVTTATESECPSAVSADPAHRDADGGSSSHHGLGLRYSSRPAIPTRAEEHIDERGPRCVSQPSSESSTTSSPPSKEPCVGAFHARSSTSERDFWFDVNADNFRECTSPNCPHRFGDIVSQLGRLESFPFAPIHKPHPVIAPSMSPTQTPSGGPASETVNAAGTDPPQLDPATQAYLDKKIEERDARHAAASSAATAPPKLKELEIFDGNRARYRSWKRMSQLYVGGVDKDRAITLIVSFMRGPHIEYWRDSLLKDYHQDGQWKFDNILDFWAYADEAWIDPNIAKLAQVRLETCYQGRRNAIAFFQEFEDLAGLAGFETTDKHLLDLLTRNATPWIISMIYASGAEPQSYEEWRTRIKQMDSTWRKGEIVRHHNVGNPPPPPPPTAPPRTTLYPPSTSNWFPPATHQPAPVYPVTRHDGTSILYGGRGQPMDVDRTCFKCGHKQSERGTCGRRFHTPNQQPKAPQPPKTQYTRNVWDDPEEHLKFEEAIRRYAADQPDNFKAAASPNRFDVLQCYESSDANINDVSPPAPSVSIVSSSSHTEEASHVERGRRSKPVLNSSSLYDTTERNNIQKTFENIEKLSPSAADTKTNAFSITSEGPQYFKVVRGSGARRQLDLPVTIENPETKEELDLVGLLDTGLTDLGKADLFLGHEWIAHHNPSIDWQKKTVEFDRCPPECQHVTTEGEHIFMLNTSSYLRSRKEYLDTVHIRAKTSIAMEIAIEQHQAQREHTFEELVPEQYRDFRDVFSQSTFDVLPEHRPYDHIIELLPDAKPYCGKVYPMTLDEQDALDAFLEENLRTGRIRTSKSPWGAPFFFVKKKDGKLRPVQDYRKLNALMKKNKYPLPLMSELLDRLKGAKYFTKLDIRWGYNNIRMAEGDEEKAAFLTNRGLYEPLVMFFGLSNSPSTFQMMMNDIFRDLVLKGKVIVYLDDILIFSHSLTEHREIVRQVLQLLRENKLTVKPEKCEFEVQETEYLGHIIGPGIIKMDPAKVTGVTSWPTPTSKRDVQGFLGFANFYRRFIKDFSAIAAPLNRLTGLVEWIWTEAEQQAFERIKIAITLAPVLAVPNDHDPFKVECDASKFALGAELAQRQNGQWRTIAFLSKSLSPAERNYEIYDREMLALITALDEWRHFLTSVKRFPACST</sequence>
<dbReference type="InterPro" id="IPR000477">
    <property type="entry name" value="RT_dom"/>
</dbReference>
<organism evidence="4">
    <name type="scientific">Ganoderma boninense</name>
    <dbReference type="NCBI Taxonomy" id="34458"/>
    <lineage>
        <taxon>Eukaryota</taxon>
        <taxon>Fungi</taxon>
        <taxon>Dikarya</taxon>
        <taxon>Basidiomycota</taxon>
        <taxon>Agaricomycotina</taxon>
        <taxon>Agaricomycetes</taxon>
        <taxon>Polyporales</taxon>
        <taxon>Polyporaceae</taxon>
        <taxon>Ganoderma</taxon>
    </lineage>
</organism>
<dbReference type="CDD" id="cd01647">
    <property type="entry name" value="RT_LTR"/>
    <property type="match status" value="1"/>
</dbReference>
<feature type="compositionally biased region" description="Low complexity" evidence="2">
    <location>
        <begin position="206"/>
        <end position="223"/>
    </location>
</feature>
<dbReference type="PANTHER" id="PTHR37984:SF5">
    <property type="entry name" value="PROTEIN NYNRIN-LIKE"/>
    <property type="match status" value="1"/>
</dbReference>
<accession>A0A5K1JXY7</accession>
<dbReference type="InterPro" id="IPR043128">
    <property type="entry name" value="Rev_trsase/Diguanyl_cyclase"/>
</dbReference>
<protein>
    <recommendedName>
        <fullName evidence="3">Reverse transcriptase domain-containing protein</fullName>
    </recommendedName>
</protein>
<dbReference type="EMBL" id="LR725373">
    <property type="protein sequence ID" value="VWO96109.1"/>
    <property type="molecule type" value="Genomic_DNA"/>
</dbReference>
<feature type="region of interest" description="Disordered" evidence="2">
    <location>
        <begin position="590"/>
        <end position="619"/>
    </location>
</feature>
<reference evidence="4" key="1">
    <citation type="submission" date="2019-10" db="EMBL/GenBank/DDBJ databases">
        <authorList>
            <person name="Nor Muhammad N."/>
        </authorList>
    </citation>
    <scope>NUCLEOTIDE SEQUENCE</scope>
</reference>
<proteinExistence type="predicted"/>
<dbReference type="PROSITE" id="PS50878">
    <property type="entry name" value="RT_POL"/>
    <property type="match status" value="1"/>
</dbReference>
<feature type="region of interest" description="Disordered" evidence="2">
    <location>
        <begin position="83"/>
        <end position="121"/>
    </location>
</feature>
<gene>
    <name evidence="4" type="primary">I1RM25</name>
</gene>
<evidence type="ECO:0000256" key="1">
    <source>
        <dbReference type="ARBA" id="ARBA00023268"/>
    </source>
</evidence>
<dbReference type="GO" id="GO:0003824">
    <property type="term" value="F:catalytic activity"/>
    <property type="evidence" value="ECO:0007669"/>
    <property type="project" value="UniProtKB-KW"/>
</dbReference>
<dbReference type="Pfam" id="PF17919">
    <property type="entry name" value="RT_RNaseH_2"/>
    <property type="match status" value="1"/>
</dbReference>